<reference evidence="1 2" key="2">
    <citation type="journal article" date="2019" name="G3 (Bethesda)">
        <title>Hybrid Assembly of the Genome of the Entomopathogenic Nematode Steinernema carpocapsae Identifies the X-Chromosome.</title>
        <authorList>
            <person name="Serra L."/>
            <person name="Macchietto M."/>
            <person name="Macias-Munoz A."/>
            <person name="McGill C.J."/>
            <person name="Rodriguez I.M."/>
            <person name="Rodriguez B."/>
            <person name="Murad R."/>
            <person name="Mortazavi A."/>
        </authorList>
    </citation>
    <scope>NUCLEOTIDE SEQUENCE [LARGE SCALE GENOMIC DNA]</scope>
    <source>
        <strain evidence="1 2">ALL</strain>
    </source>
</reference>
<dbReference type="Proteomes" id="UP000298663">
    <property type="component" value="Chromosome X"/>
</dbReference>
<evidence type="ECO:0000313" key="1">
    <source>
        <dbReference type="EMBL" id="TMS38285.1"/>
    </source>
</evidence>
<dbReference type="AlphaFoldDB" id="A0A4U8UZ81"/>
<organism evidence="1 2">
    <name type="scientific">Steinernema carpocapsae</name>
    <name type="common">Entomopathogenic nematode</name>
    <dbReference type="NCBI Taxonomy" id="34508"/>
    <lineage>
        <taxon>Eukaryota</taxon>
        <taxon>Metazoa</taxon>
        <taxon>Ecdysozoa</taxon>
        <taxon>Nematoda</taxon>
        <taxon>Chromadorea</taxon>
        <taxon>Rhabditida</taxon>
        <taxon>Tylenchina</taxon>
        <taxon>Panagrolaimomorpha</taxon>
        <taxon>Strongyloidoidea</taxon>
        <taxon>Steinernematidae</taxon>
        <taxon>Steinernema</taxon>
    </lineage>
</organism>
<keyword evidence="2" id="KW-1185">Reference proteome</keyword>
<gene>
    <name evidence="1" type="ORF">L596_005046</name>
</gene>
<dbReference type="EMBL" id="AZBU02000001">
    <property type="protein sequence ID" value="TMS38285.1"/>
    <property type="molecule type" value="Genomic_DNA"/>
</dbReference>
<proteinExistence type="predicted"/>
<protein>
    <submittedName>
        <fullName evidence="1">Uncharacterized protein</fullName>
    </submittedName>
</protein>
<accession>A0A4U8UZ81</accession>
<evidence type="ECO:0000313" key="2">
    <source>
        <dbReference type="Proteomes" id="UP000298663"/>
    </source>
</evidence>
<comment type="caution">
    <text evidence="1">The sequence shown here is derived from an EMBL/GenBank/DDBJ whole genome shotgun (WGS) entry which is preliminary data.</text>
</comment>
<name>A0A4U8UZ81_STECR</name>
<dbReference type="EMBL" id="CM016762">
    <property type="protein sequence ID" value="TMS38285.1"/>
    <property type="molecule type" value="Genomic_DNA"/>
</dbReference>
<reference evidence="1 2" key="1">
    <citation type="journal article" date="2015" name="Genome Biol.">
        <title>Comparative genomics of Steinernema reveals deeply conserved gene regulatory networks.</title>
        <authorList>
            <person name="Dillman A.R."/>
            <person name="Macchietto M."/>
            <person name="Porter C.F."/>
            <person name="Rogers A."/>
            <person name="Williams B."/>
            <person name="Antoshechkin I."/>
            <person name="Lee M.M."/>
            <person name="Goodwin Z."/>
            <person name="Lu X."/>
            <person name="Lewis E.E."/>
            <person name="Goodrich-Blair H."/>
            <person name="Stock S.P."/>
            <person name="Adams B.J."/>
            <person name="Sternberg P.W."/>
            <person name="Mortazavi A."/>
        </authorList>
    </citation>
    <scope>NUCLEOTIDE SEQUENCE [LARGE SCALE GENOMIC DNA]</scope>
    <source>
        <strain evidence="1 2">ALL</strain>
    </source>
</reference>
<sequence>MSGDSPLHLGDSDTSLTVTLLLSLSPPMSLLRMSLDVASNSLVCIVELWQFRFFGFRFRLTGDFRFLPSVPVHHQQKMDICRKAMFYAHSARSTASLLCRILESTVFRSFLIVC</sequence>